<keyword evidence="4 6" id="KW-1133">Transmembrane helix</keyword>
<dbReference type="GO" id="GO:0005886">
    <property type="term" value="C:plasma membrane"/>
    <property type="evidence" value="ECO:0007669"/>
    <property type="project" value="UniProtKB-SubCell"/>
</dbReference>
<dbReference type="PANTHER" id="PTHR33885">
    <property type="entry name" value="PHAGE SHOCK PROTEIN C"/>
    <property type="match status" value="1"/>
</dbReference>
<evidence type="ECO:0000313" key="9">
    <source>
        <dbReference type="Proteomes" id="UP000029986"/>
    </source>
</evidence>
<dbReference type="NCBIfam" id="TIGR02978">
    <property type="entry name" value="phageshock_pspC"/>
    <property type="match status" value="1"/>
</dbReference>
<dbReference type="eggNOG" id="COG1983">
    <property type="taxonomic scope" value="Bacteria"/>
</dbReference>
<keyword evidence="5 6" id="KW-0472">Membrane</keyword>
<keyword evidence="9" id="KW-1185">Reference proteome</keyword>
<dbReference type="AlphaFoldDB" id="A0A097R1Y3"/>
<dbReference type="RefSeq" id="WP_025801220.1">
    <property type="nucleotide sequence ID" value="NZ_CP009706.1"/>
</dbReference>
<dbReference type="PATRIC" id="fig|1453496.5.peg.2077"/>
<evidence type="ECO:0000256" key="4">
    <source>
        <dbReference type="ARBA" id="ARBA00022989"/>
    </source>
</evidence>
<keyword evidence="2" id="KW-1003">Cell membrane</keyword>
<dbReference type="KEGG" id="hav:AT03_10330"/>
<protein>
    <submittedName>
        <fullName evidence="8">Transcriptional regulator</fullName>
    </submittedName>
</protein>
<dbReference type="Proteomes" id="UP000029986">
    <property type="component" value="Chromosome"/>
</dbReference>
<dbReference type="InterPro" id="IPR052027">
    <property type="entry name" value="PspC"/>
</dbReference>
<evidence type="ECO:0000259" key="7">
    <source>
        <dbReference type="Pfam" id="PF04024"/>
    </source>
</evidence>
<gene>
    <name evidence="8" type="ORF">AT03_10330</name>
</gene>
<dbReference type="InterPro" id="IPR014320">
    <property type="entry name" value="Phageshock_PspC"/>
</dbReference>
<reference evidence="8 9" key="1">
    <citation type="journal article" date="2014" name="Gut Pathog.">
        <title>Gene clusters of Hafnia alvei strain FB1 important in survival and pathogenesis: a draft genome perspective.</title>
        <authorList>
            <person name="Tan J.Y."/>
            <person name="Yin W.F."/>
            <person name="Chan K.G."/>
        </authorList>
    </citation>
    <scope>NUCLEOTIDE SEQUENCE [LARGE SCALE GENOMIC DNA]</scope>
    <source>
        <strain evidence="8 9">FB1</strain>
    </source>
</reference>
<evidence type="ECO:0000256" key="1">
    <source>
        <dbReference type="ARBA" id="ARBA00004162"/>
    </source>
</evidence>
<evidence type="ECO:0000256" key="6">
    <source>
        <dbReference type="SAM" id="Phobius"/>
    </source>
</evidence>
<dbReference type="PANTHER" id="PTHR33885:SF3">
    <property type="entry name" value="PHAGE SHOCK PROTEIN C"/>
    <property type="match status" value="1"/>
</dbReference>
<comment type="subcellular location">
    <subcellularLocation>
        <location evidence="1">Cell membrane</location>
        <topology evidence="1">Single-pass membrane protein</topology>
    </subcellularLocation>
</comment>
<feature type="domain" description="Phage shock protein PspC N-terminal" evidence="7">
    <location>
        <begin position="8"/>
        <end position="66"/>
    </location>
</feature>
<evidence type="ECO:0000313" key="8">
    <source>
        <dbReference type="EMBL" id="AIU72737.1"/>
    </source>
</evidence>
<name>A0A097R1Y3_HAFAL</name>
<evidence type="ECO:0000256" key="5">
    <source>
        <dbReference type="ARBA" id="ARBA00023136"/>
    </source>
</evidence>
<evidence type="ECO:0000256" key="2">
    <source>
        <dbReference type="ARBA" id="ARBA00022475"/>
    </source>
</evidence>
<keyword evidence="3 6" id="KW-0812">Transmembrane</keyword>
<dbReference type="NCBIfam" id="NF007973">
    <property type="entry name" value="PRK10697.1"/>
    <property type="match status" value="1"/>
</dbReference>
<evidence type="ECO:0000256" key="3">
    <source>
        <dbReference type="ARBA" id="ARBA00022692"/>
    </source>
</evidence>
<dbReference type="HOGENOM" id="CLU_137949_1_0_6"/>
<dbReference type="InterPro" id="IPR007168">
    <property type="entry name" value="Phageshock_PspC_N"/>
</dbReference>
<proteinExistence type="predicted"/>
<feature type="transmembrane region" description="Helical" evidence="6">
    <location>
        <begin position="35"/>
        <end position="60"/>
    </location>
</feature>
<sequence length="119" mass="13292">MTTPMSGKKLYRIPERGVVKGVCAGLAEYMGVPVALVRVMAVLSIFCGLFIITAILYVVLSMTLPTAQVAELSGDHQPSPRQQMQVVTTELNECEQRLRRLERYVTSETFGVNKRFQNL</sequence>
<dbReference type="Pfam" id="PF04024">
    <property type="entry name" value="PspC"/>
    <property type="match status" value="1"/>
</dbReference>
<dbReference type="OrthoDB" id="7359894at2"/>
<accession>A0A097R1Y3</accession>
<organism evidence="8 9">
    <name type="scientific">Hafnia alvei FB1</name>
    <dbReference type="NCBI Taxonomy" id="1453496"/>
    <lineage>
        <taxon>Bacteria</taxon>
        <taxon>Pseudomonadati</taxon>
        <taxon>Pseudomonadota</taxon>
        <taxon>Gammaproteobacteria</taxon>
        <taxon>Enterobacterales</taxon>
        <taxon>Hafniaceae</taxon>
        <taxon>Hafnia</taxon>
    </lineage>
</organism>
<dbReference type="EMBL" id="CP009706">
    <property type="protein sequence ID" value="AIU72737.1"/>
    <property type="molecule type" value="Genomic_DNA"/>
</dbReference>